<protein>
    <recommendedName>
        <fullName evidence="5">Phenylalanine ammonia-lyase</fullName>
    </recommendedName>
</protein>
<evidence type="ECO:0000313" key="3">
    <source>
        <dbReference type="EMBL" id="CAF3645530.1"/>
    </source>
</evidence>
<evidence type="ECO:0000313" key="4">
    <source>
        <dbReference type="Proteomes" id="UP000682733"/>
    </source>
</evidence>
<evidence type="ECO:0000313" key="2">
    <source>
        <dbReference type="EMBL" id="CAF0860610.1"/>
    </source>
</evidence>
<dbReference type="InterPro" id="IPR008948">
    <property type="entry name" value="L-Aspartase-like"/>
</dbReference>
<organism evidence="3 4">
    <name type="scientific">Didymodactylos carnosus</name>
    <dbReference type="NCBI Taxonomy" id="1234261"/>
    <lineage>
        <taxon>Eukaryota</taxon>
        <taxon>Metazoa</taxon>
        <taxon>Spiralia</taxon>
        <taxon>Gnathifera</taxon>
        <taxon>Rotifera</taxon>
        <taxon>Eurotatoria</taxon>
        <taxon>Bdelloidea</taxon>
        <taxon>Philodinida</taxon>
        <taxon>Philodinidae</taxon>
        <taxon>Didymodactylos</taxon>
    </lineage>
</organism>
<evidence type="ECO:0008006" key="5">
    <source>
        <dbReference type="Google" id="ProtNLM"/>
    </source>
</evidence>
<dbReference type="SUPFAM" id="SSF48557">
    <property type="entry name" value="L-aspartase-like"/>
    <property type="match status" value="1"/>
</dbReference>
<dbReference type="Gene3D" id="1.20.200.10">
    <property type="entry name" value="Fumarase/aspartase (Central domain)"/>
    <property type="match status" value="1"/>
</dbReference>
<dbReference type="Pfam" id="PF00221">
    <property type="entry name" value="Lyase_aromatic"/>
    <property type="match status" value="1"/>
</dbReference>
<dbReference type="GO" id="GO:0003824">
    <property type="term" value="F:catalytic activity"/>
    <property type="evidence" value="ECO:0007669"/>
    <property type="project" value="InterPro"/>
</dbReference>
<dbReference type="InterPro" id="IPR001106">
    <property type="entry name" value="Aromatic_Lyase"/>
</dbReference>
<reference evidence="3" key="1">
    <citation type="submission" date="2021-02" db="EMBL/GenBank/DDBJ databases">
        <authorList>
            <person name="Nowell W R."/>
        </authorList>
    </citation>
    <scope>NUCLEOTIDE SEQUENCE</scope>
</reference>
<feature type="non-terminal residue" evidence="3">
    <location>
        <position position="1"/>
    </location>
</feature>
<dbReference type="EMBL" id="CAJNOK010002454">
    <property type="protein sequence ID" value="CAF0860610.1"/>
    <property type="molecule type" value="Genomic_DNA"/>
</dbReference>
<dbReference type="Proteomes" id="UP000682733">
    <property type="component" value="Unassembled WGS sequence"/>
</dbReference>
<dbReference type="CDD" id="cd00332">
    <property type="entry name" value="PAL-HAL"/>
    <property type="match status" value="1"/>
</dbReference>
<dbReference type="Proteomes" id="UP000677228">
    <property type="component" value="Unassembled WGS sequence"/>
</dbReference>
<dbReference type="InterPro" id="IPR024083">
    <property type="entry name" value="Fumarase/histidase_N"/>
</dbReference>
<proteinExistence type="inferred from homology"/>
<comment type="caution">
    <text evidence="3">The sequence shown here is derived from an EMBL/GenBank/DDBJ whole genome shotgun (WGS) entry which is preliminary data.</text>
</comment>
<accession>A0A8S2HIG8</accession>
<dbReference type="PANTHER" id="PTHR10362">
    <property type="entry name" value="HISTIDINE AMMONIA-LYASE"/>
    <property type="match status" value="1"/>
</dbReference>
<comment type="similarity">
    <text evidence="1">Belongs to the PAL/histidase family.</text>
</comment>
<sequence length="562" mass="62376">ETRRVMDSLGPVILCGKGLTIENVIAVARYKHSVELTNDYRILKGMIDSCEYILKIVSESQVLYGVTTLFGGMAHRSISSNEASELQENLICTLKTGAGSFIPLEDSRAAMLLRANSHLLGVSGIRMEITSRLLKFIQDNVTPLIPEFGSVGASGDLVPLTYIAGSIYGINESFHVDFCGRRMNALDALNEIGLTKLDLQPKEGLAMINGSSMMTATAALAIYDFYILFAVTLHAHALAIQALLGNNQPFHPFLHHVKPHFGQKYIARTMLDLLSDSKMINNCLDGSHQQALNANKLVQDRYSIRAMPQYLAPFVEGLHECARTIEIEMNSANDNPLIDAENQKAYSGANFFGEHISTSMDRLRYSVGLVAKHLDVQIAQLVTPEFSNGLPDCLIGNPQREVNMGVKGLQLCGNSIMPYLLFYGQSVADKYATHAEQYNQNINSLGQTSANLARHSISVMKQHLATSLLICIQGVDLRSKLIQNTYDPRNLLSEQTRQIYQAIRDLIQVPIREDKPYIWNDNEQSLDEHIAIVAQNLTNEGSSLFKAIQPTFKQLIDDRHSH</sequence>
<dbReference type="EMBL" id="CAJOBA010002455">
    <property type="protein sequence ID" value="CAF3645530.1"/>
    <property type="molecule type" value="Genomic_DNA"/>
</dbReference>
<evidence type="ECO:0000256" key="1">
    <source>
        <dbReference type="ARBA" id="ARBA00007238"/>
    </source>
</evidence>
<dbReference type="AlphaFoldDB" id="A0A8S2HIG8"/>
<name>A0A8S2HIG8_9BILA</name>
<gene>
    <name evidence="2" type="ORF">OVA965_LOCUS7614</name>
    <name evidence="3" type="ORF">TMI583_LOCUS7611</name>
</gene>
<dbReference type="Gene3D" id="1.10.275.10">
    <property type="entry name" value="Fumarase/aspartase (N-terminal domain)"/>
    <property type="match status" value="1"/>
</dbReference>